<evidence type="ECO:0000313" key="1">
    <source>
        <dbReference type="EMBL" id="GBG14759.1"/>
    </source>
</evidence>
<dbReference type="RefSeq" id="WP_146187188.1">
    <property type="nucleotide sequence ID" value="NZ_BDOQ01000009.1"/>
</dbReference>
<evidence type="ECO:0000313" key="2">
    <source>
        <dbReference type="Proteomes" id="UP000245081"/>
    </source>
</evidence>
<keyword evidence="2" id="KW-1185">Reference proteome</keyword>
<protein>
    <submittedName>
        <fullName evidence="1">Mammalian cell entry protein</fullName>
    </submittedName>
</protein>
<accession>A0A2R5FAB0</accession>
<gene>
    <name evidence="1" type="ORF">NMK_2360</name>
</gene>
<proteinExistence type="predicted"/>
<organism evidence="1 2">
    <name type="scientific">Novimethylophilus kurashikiensis</name>
    <dbReference type="NCBI Taxonomy" id="1825523"/>
    <lineage>
        <taxon>Bacteria</taxon>
        <taxon>Pseudomonadati</taxon>
        <taxon>Pseudomonadota</taxon>
        <taxon>Betaproteobacteria</taxon>
        <taxon>Nitrosomonadales</taxon>
        <taxon>Methylophilaceae</taxon>
        <taxon>Novimethylophilus</taxon>
    </lineage>
</organism>
<comment type="caution">
    <text evidence="1">The sequence shown here is derived from an EMBL/GenBank/DDBJ whole genome shotgun (WGS) entry which is preliminary data.</text>
</comment>
<name>A0A2R5FAB0_9PROT</name>
<dbReference type="EMBL" id="BDOQ01000009">
    <property type="protein sequence ID" value="GBG14759.1"/>
    <property type="molecule type" value="Genomic_DNA"/>
</dbReference>
<sequence length="571" mass="65429">MAQLPLSCCWRPGTLRPFESVASFGAKYCYLNKIRFIDLWKMLTEFLPRNANVPDGIFALDVAEFNIGRFAHYLGESVSVAKTMILERSIPGPHLQTVSGVGISDFNHKALSFCPACLANGYHSNLHQMEWMDKCFIHGVPLKSDHSLFSTNSRLMLRLIQPLYFQWFKPEKAHLALDETWPGGTGPTWSFGDHKLICEDAMKVISMLHTAERRLVKLEKNLPRLIGNPPSSASLVMVMNIVGSSNQRLSELVNPRRLTLKRARQFSCGAAKAKAIFDLDDHDLALLMHSRQVMCAISGIRPQWRIVLDRLERQLSSGHEHCLKLLHESTFCGEKIRLGNSSQFVQAPFNRARFHSMPCDRIVTMSFFQDLQDIEEYNPFSQTSLTELSMDKYRWPSLKRLGLVDYISGFIPRNGHQIFRDDNMYFRDVDSDEADQRYCQLHAPLGVLADVIDEMILANVRSWAWALFNLERHADCLTNSPRSPEKFLRNEINKLKPIFSLQKAFSGLAMKEGTFVPIELPPWKTCLGNMQDHVQEVTALYSFFLNRLEEQINRGMHKIAFNDSLIKWLSE</sequence>
<dbReference type="Proteomes" id="UP000245081">
    <property type="component" value="Unassembled WGS sequence"/>
</dbReference>
<dbReference type="OrthoDB" id="8949629at2"/>
<dbReference type="AlphaFoldDB" id="A0A2R5FAB0"/>
<reference evidence="1 2" key="1">
    <citation type="journal article" date="2018" name="Environ. Microbiol.">
        <title>Isolation and genomic characterization of Novimethylophilus kurashikiensis gen. nov. sp. nov., a new lanthanide-dependent methylotrophic species of Methylophilaceae.</title>
        <authorList>
            <person name="Lv H."/>
            <person name="Sahin N."/>
            <person name="Tani A."/>
        </authorList>
    </citation>
    <scope>NUCLEOTIDE SEQUENCE [LARGE SCALE GENOMIC DNA]</scope>
    <source>
        <strain evidence="1 2">La2-4</strain>
    </source>
</reference>